<sequence>MDDKGFISIEYLFALFIIVIIACGMLFFTQASLSSSFNIEDGASHRMILDSVANQIAQVNSNGVGYSKIIRLPSDMGYYELTFNKNRLIMEYDGKKGETIIPIANIDHDTRLVSGRSYMITKTDEGIVIT</sequence>
<dbReference type="Proteomes" id="UP000251717">
    <property type="component" value="Unassembled WGS sequence"/>
</dbReference>
<feature type="transmembrane region" description="Helical" evidence="1">
    <location>
        <begin position="6"/>
        <end position="28"/>
    </location>
</feature>
<keyword evidence="1" id="KW-0812">Transmembrane</keyword>
<dbReference type="AlphaFoldDB" id="A0A315YAG6"/>
<keyword evidence="3" id="KW-1185">Reference proteome</keyword>
<dbReference type="OrthoDB" id="77333at2157"/>
<dbReference type="PROSITE" id="PS51257">
    <property type="entry name" value="PROKAR_LIPOPROTEIN"/>
    <property type="match status" value="1"/>
</dbReference>
<dbReference type="RefSeq" id="WP_116591634.1">
    <property type="nucleotide sequence ID" value="NZ_MZGS01000017.1"/>
</dbReference>
<evidence type="ECO:0000313" key="2">
    <source>
        <dbReference type="EMBL" id="PWB87692.1"/>
    </source>
</evidence>
<keyword evidence="1" id="KW-0472">Membrane</keyword>
<name>A0A315YAG6_9EURY</name>
<evidence type="ECO:0000313" key="3">
    <source>
        <dbReference type="Proteomes" id="UP000251717"/>
    </source>
</evidence>
<keyword evidence="1" id="KW-1133">Transmembrane helix</keyword>
<organism evidence="2 3">
    <name type="scientific">Methanobrevibacter thaueri</name>
    <dbReference type="NCBI Taxonomy" id="190975"/>
    <lineage>
        <taxon>Archaea</taxon>
        <taxon>Methanobacteriati</taxon>
        <taxon>Methanobacteriota</taxon>
        <taxon>Methanomada group</taxon>
        <taxon>Methanobacteria</taxon>
        <taxon>Methanobacteriales</taxon>
        <taxon>Methanobacteriaceae</taxon>
        <taxon>Methanobrevibacter</taxon>
    </lineage>
</organism>
<gene>
    <name evidence="2" type="ORF">MBBTH_06610</name>
</gene>
<evidence type="ECO:0008006" key="4">
    <source>
        <dbReference type="Google" id="ProtNLM"/>
    </source>
</evidence>
<comment type="caution">
    <text evidence="2">The sequence shown here is derived from an EMBL/GenBank/DDBJ whole genome shotgun (WGS) entry which is preliminary data.</text>
</comment>
<evidence type="ECO:0000256" key="1">
    <source>
        <dbReference type="SAM" id="Phobius"/>
    </source>
</evidence>
<reference evidence="2 3" key="1">
    <citation type="submission" date="2017-03" db="EMBL/GenBank/DDBJ databases">
        <title>Genome sequence of Methanobrevibacter thaueri.</title>
        <authorList>
            <person name="Poehlein A."/>
            <person name="Seedorf H."/>
            <person name="Daniel R."/>
        </authorList>
    </citation>
    <scope>NUCLEOTIDE SEQUENCE [LARGE SCALE GENOMIC DNA]</scope>
    <source>
        <strain evidence="2 3">DSM 11995</strain>
    </source>
</reference>
<protein>
    <recommendedName>
        <fullName evidence="4">Class III signal peptide</fullName>
    </recommendedName>
</protein>
<proteinExistence type="predicted"/>
<dbReference type="EMBL" id="MZGS01000017">
    <property type="protein sequence ID" value="PWB87692.1"/>
    <property type="molecule type" value="Genomic_DNA"/>
</dbReference>
<accession>A0A315YAG6</accession>